<dbReference type="EMBL" id="ADVR01000074">
    <property type="protein sequence ID" value="EFO80299.1"/>
    <property type="molecule type" value="Genomic_DNA"/>
</dbReference>
<proteinExistence type="inferred from homology"/>
<keyword evidence="5" id="KW-1185">Reference proteome</keyword>
<evidence type="ECO:0000313" key="4">
    <source>
        <dbReference type="EMBL" id="EFO80299.1"/>
    </source>
</evidence>
<reference evidence="4 5" key="1">
    <citation type="journal article" date="2011" name="J. Bacteriol.">
        <title>Draft genome sequence of the anoxygenic filamentous phototrophic bacterium Oscillochloris trichoides subsp. DG-6.</title>
        <authorList>
            <person name="Kuznetsov B.B."/>
            <person name="Ivanovsky R.N."/>
            <person name="Keppen O.I."/>
            <person name="Sukhacheva M.V."/>
            <person name="Bumazhkin B.K."/>
            <person name="Patutina E.O."/>
            <person name="Beletsky A.V."/>
            <person name="Mardanov A.V."/>
            <person name="Baslerov R.V."/>
            <person name="Panteleeva A.N."/>
            <person name="Kolganova T.V."/>
            <person name="Ravin N.V."/>
            <person name="Skryabin K.G."/>
        </authorList>
    </citation>
    <scope>NUCLEOTIDE SEQUENCE [LARGE SCALE GENOMIC DNA]</scope>
    <source>
        <strain evidence="4 5">DG-6</strain>
    </source>
</reference>
<dbReference type="SUPFAM" id="SSF53474">
    <property type="entry name" value="alpha/beta-Hydrolases"/>
    <property type="match status" value="1"/>
</dbReference>
<dbReference type="InterPro" id="IPR012908">
    <property type="entry name" value="PGAP1-ab_dom-like"/>
</dbReference>
<dbReference type="eggNOG" id="COG1075">
    <property type="taxonomic scope" value="Bacteria"/>
</dbReference>
<keyword evidence="2" id="KW-1133">Transmembrane helix</keyword>
<comment type="similarity">
    <text evidence="1">Belongs to the TolB family.</text>
</comment>
<organism evidence="4 5">
    <name type="scientific">Oscillochloris trichoides DG-6</name>
    <dbReference type="NCBI Taxonomy" id="765420"/>
    <lineage>
        <taxon>Bacteria</taxon>
        <taxon>Bacillati</taxon>
        <taxon>Chloroflexota</taxon>
        <taxon>Chloroflexia</taxon>
        <taxon>Chloroflexales</taxon>
        <taxon>Chloroflexineae</taxon>
        <taxon>Oscillochloridaceae</taxon>
        <taxon>Oscillochloris</taxon>
    </lineage>
</organism>
<protein>
    <submittedName>
        <fullName evidence="4">WD40 domain-containing protein</fullName>
    </submittedName>
</protein>
<name>E1IET4_9CHLR</name>
<dbReference type="eggNOG" id="COG0823">
    <property type="taxonomic scope" value="Bacteria"/>
</dbReference>
<keyword evidence="2" id="KW-0472">Membrane</keyword>
<dbReference type="InterPro" id="IPR011042">
    <property type="entry name" value="6-blade_b-propeller_TolB-like"/>
</dbReference>
<feature type="transmembrane region" description="Helical" evidence="2">
    <location>
        <begin position="7"/>
        <end position="31"/>
    </location>
</feature>
<evidence type="ECO:0000259" key="3">
    <source>
        <dbReference type="Pfam" id="PF07819"/>
    </source>
</evidence>
<dbReference type="NCBIfam" id="NF041940">
    <property type="entry name" value="choice_anch_X"/>
    <property type="match status" value="1"/>
</dbReference>
<dbReference type="InterPro" id="IPR011659">
    <property type="entry name" value="WD40"/>
</dbReference>
<keyword evidence="2" id="KW-0812">Transmembrane</keyword>
<evidence type="ECO:0000313" key="5">
    <source>
        <dbReference type="Proteomes" id="UP000054010"/>
    </source>
</evidence>
<gene>
    <name evidence="4" type="ORF">OSCT_1835</name>
</gene>
<dbReference type="Pfam" id="PF07819">
    <property type="entry name" value="PGAP1"/>
    <property type="match status" value="1"/>
</dbReference>
<dbReference type="AlphaFoldDB" id="E1IET4"/>
<dbReference type="GO" id="GO:0016788">
    <property type="term" value="F:hydrolase activity, acting on ester bonds"/>
    <property type="evidence" value="ECO:0007669"/>
    <property type="project" value="InterPro"/>
</dbReference>
<accession>E1IET4</accession>
<dbReference type="Pfam" id="PF07676">
    <property type="entry name" value="PD40"/>
    <property type="match status" value="2"/>
</dbReference>
<dbReference type="InterPro" id="IPR029058">
    <property type="entry name" value="AB_hydrolase_fold"/>
</dbReference>
<dbReference type="Gene3D" id="3.40.50.1820">
    <property type="entry name" value="alpha/beta hydrolase"/>
    <property type="match status" value="1"/>
</dbReference>
<dbReference type="STRING" id="765420.OSCT_1835"/>
<dbReference type="OrthoDB" id="5240813at2"/>
<feature type="domain" description="GPI inositol-deacylase PGAP1-like alpha/beta" evidence="3">
    <location>
        <begin position="623"/>
        <end position="711"/>
    </location>
</feature>
<evidence type="ECO:0000256" key="1">
    <source>
        <dbReference type="ARBA" id="ARBA00009820"/>
    </source>
</evidence>
<evidence type="ECO:0000256" key="2">
    <source>
        <dbReference type="SAM" id="Phobius"/>
    </source>
</evidence>
<comment type="caution">
    <text evidence="4">The sequence shown here is derived from an EMBL/GenBank/DDBJ whole genome shotgun (WGS) entry which is preliminary data.</text>
</comment>
<sequence>MTNRRIFTIIFFSIFMLVIVIGNLLTLPVIMAAPGNTTRVSITASGGQGNNRSFVFGRSISGDGRYVVFGSEASNMVSGDTNGKSDIFVRDLQTAATIRVSVATGNIQANNASSNPAISTDGRFIAFESDASNLVSSDTNRKGDIFVYDRQSVITTRVSVATGGQQGNDPSGFGSADFFPAISGDGRYVTFVSHSSNLVSGDTNGRPDIFIHDRQTVITERISVATGGAQSNDWSDQSSISADGRYVAFDSGASNLVSGDTNGKSDIFVRDRQTGVTERVSIASDGEQGNNYSDFPAISADGRFVAFISAATNLVSNDTNGKIDVFVYDRQTATTERISVSAIGTQANEDSNYPDISADGRFVTFHSLASSLVGGDTNAVGDVFIRDRQMVSTDIISVAPPYWGNGVSGFASISADGRFVAFSSEANNLVSGDTNGKMDIFIRERVVNTDTIFLTINNLRDSYGSIPENELIGEGNQLTAQIQLKNTSNTPVSGRLMIVNSAGRMVSDYKDITIPVGDSFDWLTFSSDGMAQVGQARTDVMLLARFEPSGTGMSLIESSSFALTIQPRPVILVHGWGDTAESWDDYENSFLPSIGLQGFAVHKMLTGGGDNDGFGWRTNTIDTNAMVMDVYIHNILGLPSDGKIRAEEIDIVAHSMGGLISRRYISKYMKTGGVKVRQLIMIATPNLGSVTAELGTRAYSLLNSTLRKPIEGGLRYPATLELTVSSVKSFNRENTVKNGTDFYVIAGYCGIPTLQSSLDTPCNPVEPWPNDSIVSLGSAFGLSYLDGEWVEFGSLDPYRSINPLLQDTFHLNMFKSTTLNGNYTQGGALVFYQYVKPLLQGSLPASTADVTSYPDHPSVNLAATIDDLQYTSVQTGTVYPAQSVAFPMRSEGGDSVSFAVYGATSEITVSLRSPDGRIITSSTNEPGILYGHLPPEVMPLTTYVISNPLVGDWTVIVASTSQTPVTGTVVAAMSMLRSDLRLIVPALPVNPPLNQPLYITARLDQSGSPVSGATLQAYMNLPGGVSTLVTLLDDGQHGDGDPSDGVYGYTLTPQTYGVYSAVINATVTSQGISLNRSALWSTIMQAATSNQKVYIPLIRR</sequence>
<dbReference type="HOGENOM" id="CLU_283257_0_0_0"/>
<dbReference type="PANTHER" id="PTHR36842">
    <property type="entry name" value="PROTEIN TOLB HOMOLOG"/>
    <property type="match status" value="1"/>
</dbReference>
<dbReference type="Gene3D" id="2.120.10.30">
    <property type="entry name" value="TolB, C-terminal domain"/>
    <property type="match status" value="1"/>
</dbReference>
<dbReference type="Proteomes" id="UP000054010">
    <property type="component" value="Unassembled WGS sequence"/>
</dbReference>
<dbReference type="SUPFAM" id="SSF82171">
    <property type="entry name" value="DPP6 N-terminal domain-like"/>
    <property type="match status" value="1"/>
</dbReference>